<gene>
    <name evidence="3" type="ORF">KFL_001510150</name>
</gene>
<accession>A0A1Y1I0M2</accession>
<evidence type="ECO:0000313" key="4">
    <source>
        <dbReference type="Proteomes" id="UP000054558"/>
    </source>
</evidence>
<evidence type="ECO:0000256" key="2">
    <source>
        <dbReference type="SAM" id="MobiDB-lite"/>
    </source>
</evidence>
<dbReference type="EMBL" id="DF237100">
    <property type="protein sequence ID" value="GAQ83512.1"/>
    <property type="molecule type" value="Genomic_DNA"/>
</dbReference>
<feature type="region of interest" description="Disordered" evidence="2">
    <location>
        <begin position="219"/>
        <end position="239"/>
    </location>
</feature>
<dbReference type="Proteomes" id="UP000054558">
    <property type="component" value="Unassembled WGS sequence"/>
</dbReference>
<keyword evidence="1" id="KW-0175">Coiled coil</keyword>
<evidence type="ECO:0000256" key="1">
    <source>
        <dbReference type="SAM" id="Coils"/>
    </source>
</evidence>
<feature type="coiled-coil region" evidence="1">
    <location>
        <begin position="293"/>
        <end position="320"/>
    </location>
</feature>
<organism evidence="3 4">
    <name type="scientific">Klebsormidium nitens</name>
    <name type="common">Green alga</name>
    <name type="synonym">Ulothrix nitens</name>
    <dbReference type="NCBI Taxonomy" id="105231"/>
    <lineage>
        <taxon>Eukaryota</taxon>
        <taxon>Viridiplantae</taxon>
        <taxon>Streptophyta</taxon>
        <taxon>Klebsormidiophyceae</taxon>
        <taxon>Klebsormidiales</taxon>
        <taxon>Klebsormidiaceae</taxon>
        <taxon>Klebsormidium</taxon>
    </lineage>
</organism>
<reference evidence="3 4" key="1">
    <citation type="journal article" date="2014" name="Nat. Commun.">
        <title>Klebsormidium flaccidum genome reveals primary factors for plant terrestrial adaptation.</title>
        <authorList>
            <person name="Hori K."/>
            <person name="Maruyama F."/>
            <person name="Fujisawa T."/>
            <person name="Togashi T."/>
            <person name="Yamamoto N."/>
            <person name="Seo M."/>
            <person name="Sato S."/>
            <person name="Yamada T."/>
            <person name="Mori H."/>
            <person name="Tajima N."/>
            <person name="Moriyama T."/>
            <person name="Ikeuchi M."/>
            <person name="Watanabe M."/>
            <person name="Wada H."/>
            <person name="Kobayashi K."/>
            <person name="Saito M."/>
            <person name="Masuda T."/>
            <person name="Sasaki-Sekimoto Y."/>
            <person name="Mashiguchi K."/>
            <person name="Awai K."/>
            <person name="Shimojima M."/>
            <person name="Masuda S."/>
            <person name="Iwai M."/>
            <person name="Nobusawa T."/>
            <person name="Narise T."/>
            <person name="Kondo S."/>
            <person name="Saito H."/>
            <person name="Sato R."/>
            <person name="Murakawa M."/>
            <person name="Ihara Y."/>
            <person name="Oshima-Yamada Y."/>
            <person name="Ohtaka K."/>
            <person name="Satoh M."/>
            <person name="Sonobe K."/>
            <person name="Ishii M."/>
            <person name="Ohtani R."/>
            <person name="Kanamori-Sato M."/>
            <person name="Honoki R."/>
            <person name="Miyazaki D."/>
            <person name="Mochizuki H."/>
            <person name="Umetsu J."/>
            <person name="Higashi K."/>
            <person name="Shibata D."/>
            <person name="Kamiya Y."/>
            <person name="Sato N."/>
            <person name="Nakamura Y."/>
            <person name="Tabata S."/>
            <person name="Ida S."/>
            <person name="Kurokawa K."/>
            <person name="Ohta H."/>
        </authorList>
    </citation>
    <scope>NUCLEOTIDE SEQUENCE [LARGE SCALE GENOMIC DNA]</scope>
    <source>
        <strain evidence="3 4">NIES-2285</strain>
    </source>
</reference>
<dbReference type="InterPro" id="IPR008479">
    <property type="entry name" value="DUF760"/>
</dbReference>
<dbReference type="PANTHER" id="PTHR33598:SF2">
    <property type="entry name" value="MAR-BINDING FILAMENT-LIKE PROTEIN"/>
    <property type="match status" value="1"/>
</dbReference>
<dbReference type="Pfam" id="PF05542">
    <property type="entry name" value="DUF760"/>
    <property type="match status" value="2"/>
</dbReference>
<proteinExistence type="predicted"/>
<evidence type="ECO:0000313" key="3">
    <source>
        <dbReference type="EMBL" id="GAQ83512.1"/>
    </source>
</evidence>
<dbReference type="STRING" id="105231.A0A1Y1I0M2"/>
<sequence length="501" mass="53213">MASSAYVGGMAQLGRGTEQFSVRRSGGACSTSQAGCCGKTAVDVAPRAHAGARQSRLKVDLLRGQSGNGCLHMGSLESSVGIFRSAREQQRAEGSKVRCLLRGVGDSFWDGSERRTPNSFAFTGRMPYRSEHMPSVLRDIILQIEPLDIQQLAQDASSDAMDAMKRTISGMLGLLPSDQFSVIVETEREALARLLVSSMMTGYTLRNAEYRLSLQRSWESDGGEEGAPPLESVPVSGHPEVDGHLALDNDSRQAEVAAGGVELRSSEGEEELEEVGMIGMDLEGLPVEAAEYVRKLQSKLAETQDALSSAEKTLSALKMEGVTPVPPPTGEDEGNALLDYLRSLEADKVAELSKPGTPDVEEAIRAVIDGLLGNLGPSQQAGAPRGGAYGGAGMRAGGGGWETRRAVMGEGLGASPQVPGLEFQQTVTASRDYLARLLFWCMLLGHYTRGVELRLDLNCTFSLHGLGTFGKRGCGNGGQAEGTGSQRSWSKTPLDGEAPSF</sequence>
<feature type="compositionally biased region" description="Polar residues" evidence="2">
    <location>
        <begin position="482"/>
        <end position="491"/>
    </location>
</feature>
<dbReference type="AlphaFoldDB" id="A0A1Y1I0M2"/>
<protein>
    <submittedName>
        <fullName evidence="3">Uncharacterized protein</fullName>
    </submittedName>
</protein>
<name>A0A1Y1I0M2_KLENI</name>
<dbReference type="OrthoDB" id="4115at2759"/>
<dbReference type="OMA" id="RMHSKAP"/>
<keyword evidence="4" id="KW-1185">Reference proteome</keyword>
<feature type="region of interest" description="Disordered" evidence="2">
    <location>
        <begin position="477"/>
        <end position="501"/>
    </location>
</feature>
<dbReference type="PANTHER" id="PTHR33598">
    <property type="entry name" value="OS02G0833400 PROTEIN"/>
    <property type="match status" value="1"/>
</dbReference>